<evidence type="ECO:0000259" key="3">
    <source>
        <dbReference type="Pfam" id="PF01467"/>
    </source>
</evidence>
<protein>
    <submittedName>
        <fullName evidence="4">Glycerol-3-phosphate cytidylyltransferase</fullName>
    </submittedName>
</protein>
<dbReference type="NCBIfam" id="TIGR01518">
    <property type="entry name" value="g3p_cytidyltrns"/>
    <property type="match status" value="1"/>
</dbReference>
<dbReference type="InterPro" id="IPR006409">
    <property type="entry name" value="G3P_cytidylTrfase"/>
</dbReference>
<dbReference type="NCBIfam" id="TIGR00125">
    <property type="entry name" value="cyt_tran_rel"/>
    <property type="match status" value="1"/>
</dbReference>
<evidence type="ECO:0000256" key="2">
    <source>
        <dbReference type="ARBA" id="ARBA00022695"/>
    </source>
</evidence>
<dbReference type="AlphaFoldDB" id="A0AAC9VED3"/>
<proteinExistence type="predicted"/>
<dbReference type="Pfam" id="PF01467">
    <property type="entry name" value="CTP_transf_like"/>
    <property type="match status" value="1"/>
</dbReference>
<dbReference type="RefSeq" id="WP_012737928.1">
    <property type="nucleotide sequence ID" value="NZ_CADIJI010000005.1"/>
</dbReference>
<dbReference type="EMBL" id="CP022932">
    <property type="protein sequence ID" value="ASV32930.1"/>
    <property type="molecule type" value="Genomic_DNA"/>
</dbReference>
<dbReference type="GO" id="GO:0047348">
    <property type="term" value="F:glycerol-3-phosphate cytidylyltransferase activity"/>
    <property type="evidence" value="ECO:0007669"/>
    <property type="project" value="InterPro"/>
</dbReference>
<keyword evidence="1" id="KW-0808">Transferase</keyword>
<dbReference type="GO" id="GO:0046872">
    <property type="term" value="F:metal ion binding"/>
    <property type="evidence" value="ECO:0007669"/>
    <property type="project" value="InterPro"/>
</dbReference>
<dbReference type="PANTHER" id="PTHR43793:SF1">
    <property type="entry name" value="FAD SYNTHASE"/>
    <property type="match status" value="1"/>
</dbReference>
<dbReference type="OMA" id="FFNYQQR"/>
<evidence type="ECO:0000313" key="5">
    <source>
        <dbReference type="Proteomes" id="UP000792865"/>
    </source>
</evidence>
<dbReference type="Proteomes" id="UP000792865">
    <property type="component" value="Chromosome"/>
</dbReference>
<dbReference type="GO" id="GO:0019350">
    <property type="term" value="P:teichoic acid biosynthetic process"/>
    <property type="evidence" value="ECO:0007669"/>
    <property type="project" value="InterPro"/>
</dbReference>
<feature type="domain" description="Cytidyltransferase-like" evidence="3">
    <location>
        <begin position="6"/>
        <end position="125"/>
    </location>
</feature>
<dbReference type="GeneID" id="66260124"/>
<dbReference type="Gene3D" id="3.40.50.620">
    <property type="entry name" value="HUPs"/>
    <property type="match status" value="1"/>
</dbReference>
<sequence>MIKKVITYGTFDLFHVGHIRLLKRLKALGDYLIVVISTDGFNQLKDKKSFFCYEERKEIVESCKYVDLVLPENTWEQKRSDIINNKVNILGIGDDWTGHFDDLNDICEVIYLKRTENVSTTDIKNKLSVITLQKLRELEESVHNIFDIIKAISGANK</sequence>
<dbReference type="PANTHER" id="PTHR43793">
    <property type="entry name" value="FAD SYNTHASE"/>
    <property type="match status" value="1"/>
</dbReference>
<accession>A0AAC9VED3</accession>
<dbReference type="InterPro" id="IPR014729">
    <property type="entry name" value="Rossmann-like_a/b/a_fold"/>
</dbReference>
<name>A0AAC9VED3_9ENTR</name>
<reference evidence="4" key="1">
    <citation type="submission" date="2017-08" db="EMBL/GenBank/DDBJ databases">
        <title>Genome sequence of Candidatus Hamiltonella defensa from Acyrthosiphon pisum strain MI47.</title>
        <authorList>
            <person name="Patel V.A."/>
            <person name="Chevignon G."/>
            <person name="Russell J.A."/>
            <person name="Oliver K.M."/>
        </authorList>
    </citation>
    <scope>NUCLEOTIDE SEQUENCE</scope>
    <source>
        <strain evidence="4">MI47</strain>
    </source>
</reference>
<dbReference type="InterPro" id="IPR050385">
    <property type="entry name" value="Archaeal_FAD_synthase"/>
</dbReference>
<keyword evidence="2 4" id="KW-0548">Nucleotidyltransferase</keyword>
<dbReference type="InterPro" id="IPR004821">
    <property type="entry name" value="Cyt_trans-like"/>
</dbReference>
<evidence type="ECO:0000313" key="4">
    <source>
        <dbReference type="EMBL" id="ASV32930.1"/>
    </source>
</evidence>
<gene>
    <name evidence="4" type="primary">tagD</name>
    <name evidence="4" type="ORF">CJJ18_00925</name>
</gene>
<dbReference type="GO" id="GO:0005737">
    <property type="term" value="C:cytoplasm"/>
    <property type="evidence" value="ECO:0007669"/>
    <property type="project" value="InterPro"/>
</dbReference>
<dbReference type="SUPFAM" id="SSF52374">
    <property type="entry name" value="Nucleotidylyl transferase"/>
    <property type="match status" value="1"/>
</dbReference>
<evidence type="ECO:0000256" key="1">
    <source>
        <dbReference type="ARBA" id="ARBA00022679"/>
    </source>
</evidence>
<organism evidence="4 5">
    <name type="scientific">Candidatus Williamhamiltonella defendens</name>
    <dbReference type="NCBI Taxonomy" id="138072"/>
    <lineage>
        <taxon>Bacteria</taxon>
        <taxon>Pseudomonadati</taxon>
        <taxon>Pseudomonadota</taxon>
        <taxon>Gammaproteobacteria</taxon>
        <taxon>Enterobacterales</taxon>
        <taxon>Enterobacteriaceae</taxon>
        <taxon>aphid secondary symbionts</taxon>
        <taxon>Candidatus Williamhamiltonella</taxon>
    </lineage>
</organism>